<name>A0ABU9VY29_9CLOT</name>
<evidence type="ECO:0000313" key="2">
    <source>
        <dbReference type="EMBL" id="MEN1762014.1"/>
    </source>
</evidence>
<evidence type="ECO:0000259" key="1">
    <source>
        <dbReference type="SMART" id="SM00419"/>
    </source>
</evidence>
<dbReference type="Gene3D" id="1.10.10.10">
    <property type="entry name" value="Winged helix-like DNA-binding domain superfamily/Winged helix DNA-binding domain"/>
    <property type="match status" value="1"/>
</dbReference>
<organism evidence="2 3">
    <name type="scientific">Anoxynatronum sibiricum</name>
    <dbReference type="NCBI Taxonomy" id="210623"/>
    <lineage>
        <taxon>Bacteria</taxon>
        <taxon>Bacillati</taxon>
        <taxon>Bacillota</taxon>
        <taxon>Clostridia</taxon>
        <taxon>Eubacteriales</taxon>
        <taxon>Clostridiaceae</taxon>
        <taxon>Anoxynatronum</taxon>
    </lineage>
</organism>
<feature type="domain" description="HTH crp-type" evidence="1">
    <location>
        <begin position="13"/>
        <end position="62"/>
    </location>
</feature>
<evidence type="ECO:0000313" key="3">
    <source>
        <dbReference type="Proteomes" id="UP001407405"/>
    </source>
</evidence>
<dbReference type="InterPro" id="IPR036388">
    <property type="entry name" value="WH-like_DNA-bd_sf"/>
</dbReference>
<dbReference type="SMART" id="SM00419">
    <property type="entry name" value="HTH_CRP"/>
    <property type="match status" value="1"/>
</dbReference>
<reference evidence="2 3" key="1">
    <citation type="submission" date="2024-04" db="EMBL/GenBank/DDBJ databases">
        <title>Genome sequencing and metabolic network reconstruction of aminoacids and betaine degradation by Anoxynatronum sibiricum.</title>
        <authorList>
            <person name="Detkova E.N."/>
            <person name="Boltjanskaja Y.V."/>
            <person name="Mardanov A.V."/>
            <person name="Kevbrin V."/>
        </authorList>
    </citation>
    <scope>NUCLEOTIDE SEQUENCE [LARGE SCALE GENOMIC DNA]</scope>
    <source>
        <strain evidence="2 3">Z-7981</strain>
    </source>
</reference>
<dbReference type="RefSeq" id="WP_343187298.1">
    <property type="nucleotide sequence ID" value="NZ_JBCITM010000026.1"/>
</dbReference>
<accession>A0ABU9VY29</accession>
<keyword evidence="3" id="KW-1185">Reference proteome</keyword>
<protein>
    <submittedName>
        <fullName evidence="2">Winged helix-turn-helix transcriptional regulator</fullName>
    </submittedName>
</protein>
<dbReference type="Pfam" id="PF13412">
    <property type="entry name" value="HTH_24"/>
    <property type="match status" value="1"/>
</dbReference>
<dbReference type="InterPro" id="IPR036390">
    <property type="entry name" value="WH_DNA-bd_sf"/>
</dbReference>
<dbReference type="EMBL" id="JBCITM010000026">
    <property type="protein sequence ID" value="MEN1762014.1"/>
    <property type="molecule type" value="Genomic_DNA"/>
</dbReference>
<sequence>MNSTYDKEHMILTQIDANPDATQRDLSRHTGLSLGSVNLLLKKMAKEGLIKIESIPAHRVAYMLTPKGMAEKANKTVNYIKRHYNAINHTKEVMKTTFTQLLTQHPALYVLHTDDEIGALVVTAVEELNNPAIIVINDMESAQEPKVPLVHCLPNQPHSSLAYTNPTINLLEKL</sequence>
<dbReference type="Proteomes" id="UP001407405">
    <property type="component" value="Unassembled WGS sequence"/>
</dbReference>
<dbReference type="InterPro" id="IPR012318">
    <property type="entry name" value="HTH_CRP"/>
</dbReference>
<gene>
    <name evidence="2" type="ORF">AAIG11_16110</name>
</gene>
<dbReference type="SUPFAM" id="SSF46785">
    <property type="entry name" value="Winged helix' DNA-binding domain"/>
    <property type="match status" value="1"/>
</dbReference>
<proteinExistence type="predicted"/>
<comment type="caution">
    <text evidence="2">The sequence shown here is derived from an EMBL/GenBank/DDBJ whole genome shotgun (WGS) entry which is preliminary data.</text>
</comment>